<evidence type="ECO:0000256" key="3">
    <source>
        <dbReference type="ARBA" id="ARBA00022737"/>
    </source>
</evidence>
<dbReference type="SMART" id="SM00318">
    <property type="entry name" value="SNc"/>
    <property type="match status" value="4"/>
</dbReference>
<dbReference type="InterPro" id="IPR016685">
    <property type="entry name" value="Silence_cplx_Nase-comp_TudorSN"/>
</dbReference>
<feature type="domain" description="TNase-like" evidence="7">
    <location>
        <begin position="380"/>
        <end position="690"/>
    </location>
</feature>
<accession>A0A316Z7J5</accession>
<dbReference type="EMBL" id="KZ819294">
    <property type="protein sequence ID" value="PWN97740.1"/>
    <property type="molecule type" value="Genomic_DNA"/>
</dbReference>
<keyword evidence="3" id="KW-0677">Repeat</keyword>
<feature type="domain" description="Tudor" evidence="6">
    <location>
        <begin position="787"/>
        <end position="847"/>
    </location>
</feature>
<dbReference type="AlphaFoldDB" id="A0A316Z7J5"/>
<evidence type="ECO:0000256" key="1">
    <source>
        <dbReference type="ARBA" id="ARBA00004496"/>
    </source>
</evidence>
<organism evidence="8 9">
    <name type="scientific">Tilletiopsis washingtonensis</name>
    <dbReference type="NCBI Taxonomy" id="58919"/>
    <lineage>
        <taxon>Eukaryota</taxon>
        <taxon>Fungi</taxon>
        <taxon>Dikarya</taxon>
        <taxon>Basidiomycota</taxon>
        <taxon>Ustilaginomycotina</taxon>
        <taxon>Exobasidiomycetes</taxon>
        <taxon>Entylomatales</taxon>
        <taxon>Entylomatales incertae sedis</taxon>
        <taxon>Tilletiopsis</taxon>
    </lineage>
</organism>
<reference evidence="8 9" key="1">
    <citation type="journal article" date="2018" name="Mol. Biol. Evol.">
        <title>Broad Genomic Sampling Reveals a Smut Pathogenic Ancestry of the Fungal Clade Ustilaginomycotina.</title>
        <authorList>
            <person name="Kijpornyongpan T."/>
            <person name="Mondo S.J."/>
            <person name="Barry K."/>
            <person name="Sandor L."/>
            <person name="Lee J."/>
            <person name="Lipzen A."/>
            <person name="Pangilinan J."/>
            <person name="LaButti K."/>
            <person name="Hainaut M."/>
            <person name="Henrissat B."/>
            <person name="Grigoriev I.V."/>
            <person name="Spatafora J.W."/>
            <person name="Aime M.C."/>
        </authorList>
    </citation>
    <scope>NUCLEOTIDE SEQUENCE [LARGE SCALE GENOMIC DNA]</scope>
    <source>
        <strain evidence="8 9">MCA 4186</strain>
    </source>
</reference>
<dbReference type="InterPro" id="IPR002999">
    <property type="entry name" value="Tudor"/>
</dbReference>
<dbReference type="SUPFAM" id="SSF50199">
    <property type="entry name" value="Staphylococcal nuclease"/>
    <property type="match status" value="5"/>
</dbReference>
<dbReference type="GO" id="GO:0005829">
    <property type="term" value="C:cytosol"/>
    <property type="evidence" value="ECO:0007669"/>
    <property type="project" value="UniProtKB-UniRule"/>
</dbReference>
<keyword evidence="9" id="KW-1185">Reference proteome</keyword>
<dbReference type="Pfam" id="PF00567">
    <property type="entry name" value="TUDOR"/>
    <property type="match status" value="1"/>
</dbReference>
<name>A0A316Z7J5_9BASI</name>
<feature type="region of interest" description="Disordered" evidence="5">
    <location>
        <begin position="129"/>
        <end position="150"/>
    </location>
</feature>
<sequence length="978" mass="104680">MSAAAAAPAAPPALQGGVVRSVLSGDTLIVRPKGVNTPGSESIVHIAGIAAPRMGSRERDDEPQAFASREFLRTLLVGREVRYRQEYVVPVAGAAPRVFAHVFLPPETPGGPDTNVSHKVLSAGWARVHDSGSRRNANATPEEEEEGGWKAVQRRVQDESQSAARGLWGPDDLLRVEYNMPTDGMAFLSEWKGKEIEAVVEQVRDGSMLRLRLFLSPRHHQLINLSLAGVKSPRVSGGGGPGSNEPSEPFAEEARFFVESRLMQRNVKVSLLSMPAPTSAPTPFGSNAPTPAPTAPSMLIGSVLHPVGDIATFLLGAGLARCVDWHAGMLQGGMEKYRQSERAAKEKRAGIWKNWEPANAGSNGAAGAGAASILASPEARTFDAVVTRIISGDTLQVRKTSPADSPELRIHLSSIRQPQAKDSAQAGYAHEAREFLRKRCIGKGVRVHIDWVKKPEGQFEERRYATVLTTTGSKETKGSSVGELLIQKGLATVTRHRRDDEDRSPEFDKLMAAEASAVAEKRGLHSGKPMDAPRLVDASESAGRANSFLLALKRGGKQAAVVDFVASASRFKLIVPRENARITFVLAGIRAPRTARNANEKDEPFGREGLEYTSSHALMRDCEIAVEGVDKVGGFIGALYLNRSENYAVTLVEQGLASVHGYSADNLSYGPQLCAAEKAAKEARKGMWADWSEEKEAAAGASADASAAAAAGPSSRTNGWGAPAAPVAARDEYVDVVVSDVRGDAGASGTVPFAFSVQILDDKIQGLESLQAELNRAVPSAAPAGFTPRSGDLLLAKFSGDGAWYRAVVTRAHPAQRRAAVTMIDYGSRDDVAYADLRPLDARFGKSRLAPMAHDCRLSFVALYEGKPGSGADEYAAEAQDRFRELEGRKLIANIDQREPGASGSLHLTLYDPDNASTSPEACLNVDLVREGYALPDRKVAYYKARPAIVAALEAASAEARRYHRGIFELGDPTGADD</sequence>
<dbReference type="OrthoDB" id="10023235at2759"/>
<dbReference type="Proteomes" id="UP000245946">
    <property type="component" value="Unassembled WGS sequence"/>
</dbReference>
<evidence type="ECO:0000313" key="8">
    <source>
        <dbReference type="EMBL" id="PWN97740.1"/>
    </source>
</evidence>
<dbReference type="STRING" id="58919.A0A316Z7J5"/>
<proteinExistence type="predicted"/>
<dbReference type="InterPro" id="IPR016071">
    <property type="entry name" value="Staphylococal_nuclease_OB-fold"/>
</dbReference>
<dbReference type="PANTHER" id="PTHR12302:SF2">
    <property type="entry name" value="STAPHYLOCOCCAL NUCLEASE DOMAIN-CONTAINING PROTEIN 1"/>
    <property type="match status" value="1"/>
</dbReference>
<dbReference type="GO" id="GO:0031332">
    <property type="term" value="C:RNAi effector complex"/>
    <property type="evidence" value="ECO:0007669"/>
    <property type="project" value="InterPro"/>
</dbReference>
<evidence type="ECO:0000259" key="6">
    <source>
        <dbReference type="PROSITE" id="PS50304"/>
    </source>
</evidence>
<dbReference type="GO" id="GO:0005634">
    <property type="term" value="C:nucleus"/>
    <property type="evidence" value="ECO:0007669"/>
    <property type="project" value="TreeGrafter"/>
</dbReference>
<dbReference type="Gene3D" id="2.40.50.90">
    <property type="match status" value="5"/>
</dbReference>
<dbReference type="PROSITE" id="PS50304">
    <property type="entry name" value="TUDOR"/>
    <property type="match status" value="1"/>
</dbReference>
<dbReference type="SMART" id="SM00333">
    <property type="entry name" value="TUDOR"/>
    <property type="match status" value="1"/>
</dbReference>
<protein>
    <recommendedName>
        <fullName evidence="10">Transcription factor</fullName>
    </recommendedName>
</protein>
<evidence type="ECO:0000259" key="7">
    <source>
        <dbReference type="PROSITE" id="PS50830"/>
    </source>
</evidence>
<gene>
    <name evidence="8" type="ORF">FA09DRAFT_308982</name>
</gene>
<dbReference type="Gene3D" id="2.30.30.140">
    <property type="match status" value="1"/>
</dbReference>
<feature type="domain" description="TNase-like" evidence="7">
    <location>
        <begin position="13"/>
        <end position="170"/>
    </location>
</feature>
<dbReference type="PIRSF" id="PIRSF017179">
    <property type="entry name" value="RISC-Tudor-SN"/>
    <property type="match status" value="1"/>
</dbReference>
<dbReference type="GO" id="GO:0003723">
    <property type="term" value="F:RNA binding"/>
    <property type="evidence" value="ECO:0007669"/>
    <property type="project" value="UniProtKB-UniRule"/>
</dbReference>
<dbReference type="InterPro" id="IPR035437">
    <property type="entry name" value="SNase_OB-fold_sf"/>
</dbReference>
<comment type="subcellular location">
    <subcellularLocation>
        <location evidence="1 4">Cytoplasm</location>
    </subcellularLocation>
</comment>
<evidence type="ECO:0000256" key="4">
    <source>
        <dbReference type="PIRNR" id="PIRNR017179"/>
    </source>
</evidence>
<dbReference type="FunFam" id="2.40.50.90:FF:000002">
    <property type="entry name" value="Staphylococcal nuclease domain-containing protein"/>
    <property type="match status" value="1"/>
</dbReference>
<evidence type="ECO:0000256" key="2">
    <source>
        <dbReference type="ARBA" id="ARBA00022490"/>
    </source>
</evidence>
<dbReference type="PANTHER" id="PTHR12302">
    <property type="entry name" value="EBNA2 BINDING PROTEIN P100"/>
    <property type="match status" value="1"/>
</dbReference>
<dbReference type="GO" id="GO:0031047">
    <property type="term" value="P:regulatory ncRNA-mediated gene silencing"/>
    <property type="evidence" value="ECO:0007669"/>
    <property type="project" value="UniProtKB-UniRule"/>
</dbReference>
<dbReference type="GeneID" id="37268138"/>
<evidence type="ECO:0000313" key="9">
    <source>
        <dbReference type="Proteomes" id="UP000245946"/>
    </source>
</evidence>
<feature type="domain" description="TNase-like" evidence="7">
    <location>
        <begin position="194"/>
        <end position="354"/>
    </location>
</feature>
<dbReference type="FunFam" id="2.30.30.140:FF:000018">
    <property type="entry name" value="Serine/threonine-protein kinase 31"/>
    <property type="match status" value="1"/>
</dbReference>
<keyword evidence="2 4" id="KW-0963">Cytoplasm</keyword>
<dbReference type="GO" id="GO:0006402">
    <property type="term" value="P:mRNA catabolic process"/>
    <property type="evidence" value="ECO:0007669"/>
    <property type="project" value="UniProtKB-UniRule"/>
</dbReference>
<dbReference type="PROSITE" id="PS50830">
    <property type="entry name" value="TNASE_3"/>
    <property type="match status" value="3"/>
</dbReference>
<dbReference type="GO" id="GO:0004518">
    <property type="term" value="F:nuclease activity"/>
    <property type="evidence" value="ECO:0007669"/>
    <property type="project" value="TreeGrafter"/>
</dbReference>
<evidence type="ECO:0008006" key="10">
    <source>
        <dbReference type="Google" id="ProtNLM"/>
    </source>
</evidence>
<evidence type="ECO:0000256" key="5">
    <source>
        <dbReference type="SAM" id="MobiDB-lite"/>
    </source>
</evidence>
<dbReference type="RefSeq" id="XP_025598019.1">
    <property type="nucleotide sequence ID" value="XM_025740592.1"/>
</dbReference>
<dbReference type="Pfam" id="PF00565">
    <property type="entry name" value="SNase"/>
    <property type="match status" value="3"/>
</dbReference>
<dbReference type="SUPFAM" id="SSF63748">
    <property type="entry name" value="Tudor/PWWP/MBT"/>
    <property type="match status" value="1"/>
</dbReference>